<evidence type="ECO:0000256" key="1">
    <source>
        <dbReference type="SAM" id="Phobius"/>
    </source>
</evidence>
<reference evidence="3" key="1">
    <citation type="journal article" date="2018" name="Nat. Microbiol.">
        <title>Leveraging single-cell genomics to expand the fungal tree of life.</title>
        <authorList>
            <person name="Ahrendt S.R."/>
            <person name="Quandt C.A."/>
            <person name="Ciobanu D."/>
            <person name="Clum A."/>
            <person name="Salamov A."/>
            <person name="Andreopoulos B."/>
            <person name="Cheng J.F."/>
            <person name="Woyke T."/>
            <person name="Pelin A."/>
            <person name="Henrissat B."/>
            <person name="Reynolds N.K."/>
            <person name="Benny G.L."/>
            <person name="Smith M.E."/>
            <person name="James T.Y."/>
            <person name="Grigoriev I.V."/>
        </authorList>
    </citation>
    <scope>NUCLEOTIDE SEQUENCE [LARGE SCALE GENOMIC DNA]</scope>
    <source>
        <strain evidence="3">Benny S71-1</strain>
    </source>
</reference>
<keyword evidence="1" id="KW-0812">Transmembrane</keyword>
<accession>A0A4P9YUF8</accession>
<feature type="transmembrane region" description="Helical" evidence="1">
    <location>
        <begin position="80"/>
        <end position="107"/>
    </location>
</feature>
<proteinExistence type="predicted"/>
<dbReference type="EMBL" id="KZ990836">
    <property type="protein sequence ID" value="RKP23597.1"/>
    <property type="molecule type" value="Genomic_DNA"/>
</dbReference>
<dbReference type="Proteomes" id="UP000278143">
    <property type="component" value="Unassembled WGS sequence"/>
</dbReference>
<dbReference type="OrthoDB" id="2256270at2759"/>
<evidence type="ECO:0000313" key="2">
    <source>
        <dbReference type="EMBL" id="RKP23597.1"/>
    </source>
</evidence>
<keyword evidence="1" id="KW-1133">Transmembrane helix</keyword>
<feature type="transmembrane region" description="Helical" evidence="1">
    <location>
        <begin position="119"/>
        <end position="145"/>
    </location>
</feature>
<feature type="transmembrane region" description="Helical" evidence="1">
    <location>
        <begin position="47"/>
        <end position="68"/>
    </location>
</feature>
<organism evidence="2 3">
    <name type="scientific">Syncephalis pseudoplumigaleata</name>
    <dbReference type="NCBI Taxonomy" id="1712513"/>
    <lineage>
        <taxon>Eukaryota</taxon>
        <taxon>Fungi</taxon>
        <taxon>Fungi incertae sedis</taxon>
        <taxon>Zoopagomycota</taxon>
        <taxon>Zoopagomycotina</taxon>
        <taxon>Zoopagomycetes</taxon>
        <taxon>Zoopagales</taxon>
        <taxon>Piptocephalidaceae</taxon>
        <taxon>Syncephalis</taxon>
    </lineage>
</organism>
<name>A0A4P9YUF8_9FUNG</name>
<evidence type="ECO:0000313" key="3">
    <source>
        <dbReference type="Proteomes" id="UP000278143"/>
    </source>
</evidence>
<dbReference type="AlphaFoldDB" id="A0A4P9YUF8"/>
<keyword evidence="3" id="KW-1185">Reference proteome</keyword>
<protein>
    <submittedName>
        <fullName evidence="2">Uncharacterized protein</fullName>
    </submittedName>
</protein>
<keyword evidence="1" id="KW-0472">Membrane</keyword>
<gene>
    <name evidence="2" type="ORF">SYNPS1DRAFT_30646</name>
</gene>
<feature type="transmembrane region" description="Helical" evidence="1">
    <location>
        <begin position="166"/>
        <end position="186"/>
    </location>
</feature>
<sequence length="198" mass="22732">MLVAAKMVVARPRLLTSWCCLASTMPCVANGFILYMAHLGCYFNCRMLMWSMGFSISIINICNGLVLLQKTYLILNRQRWIIYAVSPLLACQVAYGFLVVFFSYSLIEEQVGCVIYYEHLVMLCWLVIIMPPNALLSTVFCYTAFKQYRLYGHDAWRRLARNGMRTMCLAVSCNMLSAILVVFQIGKQYSDTFIAVEW</sequence>